<evidence type="ECO:0000256" key="1">
    <source>
        <dbReference type="SAM" id="MobiDB-lite"/>
    </source>
</evidence>
<feature type="non-terminal residue" evidence="2">
    <location>
        <position position="57"/>
    </location>
</feature>
<name>A0A382K177_9ZZZZ</name>
<accession>A0A382K177</accession>
<proteinExistence type="predicted"/>
<evidence type="ECO:0000313" key="2">
    <source>
        <dbReference type="EMBL" id="SVC17839.1"/>
    </source>
</evidence>
<organism evidence="2">
    <name type="scientific">marine metagenome</name>
    <dbReference type="NCBI Taxonomy" id="408172"/>
    <lineage>
        <taxon>unclassified sequences</taxon>
        <taxon>metagenomes</taxon>
        <taxon>ecological metagenomes</taxon>
    </lineage>
</organism>
<gene>
    <name evidence="2" type="ORF">METZ01_LOCUS270693</name>
</gene>
<feature type="region of interest" description="Disordered" evidence="1">
    <location>
        <begin position="13"/>
        <end position="37"/>
    </location>
</feature>
<reference evidence="2" key="1">
    <citation type="submission" date="2018-05" db="EMBL/GenBank/DDBJ databases">
        <authorList>
            <person name="Lanie J.A."/>
            <person name="Ng W.-L."/>
            <person name="Kazmierczak K.M."/>
            <person name="Andrzejewski T.M."/>
            <person name="Davidsen T.M."/>
            <person name="Wayne K.J."/>
            <person name="Tettelin H."/>
            <person name="Glass J.I."/>
            <person name="Rusch D."/>
            <person name="Podicherti R."/>
            <person name="Tsui H.-C.T."/>
            <person name="Winkler M.E."/>
        </authorList>
    </citation>
    <scope>NUCLEOTIDE SEQUENCE</scope>
</reference>
<sequence length="57" mass="6543">MSERLHLLRITTRDVSHLSNQRSHPTGTSTSTSHLSDRLSYVLHPQNRCTRYPHCGT</sequence>
<feature type="compositionally biased region" description="Low complexity" evidence="1">
    <location>
        <begin position="23"/>
        <end position="34"/>
    </location>
</feature>
<dbReference type="AlphaFoldDB" id="A0A382K177"/>
<dbReference type="EMBL" id="UINC01077584">
    <property type="protein sequence ID" value="SVC17839.1"/>
    <property type="molecule type" value="Genomic_DNA"/>
</dbReference>
<protein>
    <submittedName>
        <fullName evidence="2">Uncharacterized protein</fullName>
    </submittedName>
</protein>